<gene>
    <name evidence="1" type="ORF">H8B17_17750</name>
</gene>
<keyword evidence="2" id="KW-1185">Reference proteome</keyword>
<dbReference type="Proteomes" id="UP000606494">
    <property type="component" value="Unassembled WGS sequence"/>
</dbReference>
<accession>A0ABR7Y7Y7</accession>
<dbReference type="RefSeq" id="WP_190310579.1">
    <property type="nucleotide sequence ID" value="NZ_JACNYK010000006.1"/>
</dbReference>
<reference evidence="1 2" key="1">
    <citation type="submission" date="2020-08" db="EMBL/GenBank/DDBJ databases">
        <title>Sphingobacterium sp. DN00404 isolated from aquaculture water.</title>
        <authorList>
            <person name="Zhang M."/>
        </authorList>
    </citation>
    <scope>NUCLEOTIDE SEQUENCE [LARGE SCALE GENOMIC DNA]</scope>
    <source>
        <strain evidence="1 2">KCTC 32294</strain>
    </source>
</reference>
<evidence type="ECO:0000313" key="1">
    <source>
        <dbReference type="EMBL" id="MBD1427428.1"/>
    </source>
</evidence>
<protein>
    <submittedName>
        <fullName evidence="1">Uncharacterized protein</fullName>
    </submittedName>
</protein>
<proteinExistence type="predicted"/>
<name>A0ABR7Y7Y7_9SPHI</name>
<organism evidence="1 2">
    <name type="scientific">Sphingobacterium arenae</name>
    <dbReference type="NCBI Taxonomy" id="1280598"/>
    <lineage>
        <taxon>Bacteria</taxon>
        <taxon>Pseudomonadati</taxon>
        <taxon>Bacteroidota</taxon>
        <taxon>Sphingobacteriia</taxon>
        <taxon>Sphingobacteriales</taxon>
        <taxon>Sphingobacteriaceae</taxon>
        <taxon>Sphingobacterium</taxon>
    </lineage>
</organism>
<evidence type="ECO:0000313" key="2">
    <source>
        <dbReference type="Proteomes" id="UP000606494"/>
    </source>
</evidence>
<dbReference type="EMBL" id="JACNYK010000006">
    <property type="protein sequence ID" value="MBD1427428.1"/>
    <property type="molecule type" value="Genomic_DNA"/>
</dbReference>
<sequence length="197" mass="23613">MKTITKTLSKKNFRYLDKKEIKDPLSYLKNYFGDVTNIKYWSGDVKAFLQSSLDKRLTMTGYPYVSIGQELIKHIEIAYVIYRQARIKEVLHDFTALRSNQDRGKHHQKERMYTPEEILYLFFKFQSLKQWQNEIDWMTHKAFACWTGYEYEPGENAVVYYVYIVELIYALYNIQKEGKLVLDVPFYVELHSQNDVL</sequence>
<comment type="caution">
    <text evidence="1">The sequence shown here is derived from an EMBL/GenBank/DDBJ whole genome shotgun (WGS) entry which is preliminary data.</text>
</comment>